<evidence type="ECO:0000259" key="6">
    <source>
        <dbReference type="PROSITE" id="PS50045"/>
    </source>
</evidence>
<dbReference type="InterPro" id="IPR002197">
    <property type="entry name" value="HTH_Fis"/>
</dbReference>
<dbReference type="GO" id="GO:0006355">
    <property type="term" value="P:regulation of DNA-templated transcription"/>
    <property type="evidence" value="ECO:0007669"/>
    <property type="project" value="InterPro"/>
</dbReference>
<dbReference type="Pfam" id="PF02954">
    <property type="entry name" value="HTH_8"/>
    <property type="match status" value="1"/>
</dbReference>
<evidence type="ECO:0000256" key="2">
    <source>
        <dbReference type="ARBA" id="ARBA00022840"/>
    </source>
</evidence>
<dbReference type="SUPFAM" id="SSF52540">
    <property type="entry name" value="P-loop containing nucleoside triphosphate hydrolases"/>
    <property type="match status" value="1"/>
</dbReference>
<dbReference type="InterPro" id="IPR009057">
    <property type="entry name" value="Homeodomain-like_sf"/>
</dbReference>
<dbReference type="SMART" id="SM00382">
    <property type="entry name" value="AAA"/>
    <property type="match status" value="1"/>
</dbReference>
<evidence type="ECO:0000256" key="4">
    <source>
        <dbReference type="ARBA" id="ARBA00023125"/>
    </source>
</evidence>
<dbReference type="Gene3D" id="1.10.10.60">
    <property type="entry name" value="Homeodomain-like"/>
    <property type="match status" value="1"/>
</dbReference>
<dbReference type="Pfam" id="PF13424">
    <property type="entry name" value="TPR_12"/>
    <property type="match status" value="1"/>
</dbReference>
<accession>A0A938BMH6</accession>
<dbReference type="InterPro" id="IPR011990">
    <property type="entry name" value="TPR-like_helical_dom_sf"/>
</dbReference>
<dbReference type="Proteomes" id="UP000748308">
    <property type="component" value="Unassembled WGS sequence"/>
</dbReference>
<dbReference type="SUPFAM" id="SSF48452">
    <property type="entry name" value="TPR-like"/>
    <property type="match status" value="3"/>
</dbReference>
<dbReference type="InterPro" id="IPR058031">
    <property type="entry name" value="AAA_lid_NorR"/>
</dbReference>
<dbReference type="Pfam" id="PF00158">
    <property type="entry name" value="Sigma54_activat"/>
    <property type="match status" value="1"/>
</dbReference>
<reference evidence="7" key="1">
    <citation type="submission" date="2019-03" db="EMBL/GenBank/DDBJ databases">
        <title>Lake Tanganyika Metagenome-Assembled Genomes (MAGs).</title>
        <authorList>
            <person name="Tran P."/>
        </authorList>
    </citation>
    <scope>NUCLEOTIDE SEQUENCE</scope>
    <source>
        <strain evidence="7">M_DeepCast_400m_m2_100</strain>
    </source>
</reference>
<dbReference type="InterPro" id="IPR019734">
    <property type="entry name" value="TPR_rpt"/>
</dbReference>
<feature type="domain" description="Sigma-54 factor interaction" evidence="6">
    <location>
        <begin position="686"/>
        <end position="915"/>
    </location>
</feature>
<dbReference type="Gene3D" id="3.40.50.300">
    <property type="entry name" value="P-loop containing nucleotide triphosphate hydrolases"/>
    <property type="match status" value="1"/>
</dbReference>
<dbReference type="InterPro" id="IPR025662">
    <property type="entry name" value="Sigma_54_int_dom_ATP-bd_1"/>
</dbReference>
<dbReference type="EMBL" id="VGIY01000244">
    <property type="protein sequence ID" value="MBM3318029.1"/>
    <property type="molecule type" value="Genomic_DNA"/>
</dbReference>
<dbReference type="SUPFAM" id="SSF55781">
    <property type="entry name" value="GAF domain-like"/>
    <property type="match status" value="1"/>
</dbReference>
<evidence type="ECO:0000313" key="8">
    <source>
        <dbReference type="Proteomes" id="UP000748308"/>
    </source>
</evidence>
<keyword evidence="1" id="KW-0547">Nucleotide-binding</keyword>
<keyword evidence="2" id="KW-0067">ATP-binding</keyword>
<dbReference type="PANTHER" id="PTHR32071">
    <property type="entry name" value="TRANSCRIPTIONAL REGULATORY PROTEIN"/>
    <property type="match status" value="1"/>
</dbReference>
<keyword evidence="3" id="KW-0805">Transcription regulation</keyword>
<dbReference type="SUPFAM" id="SSF46689">
    <property type="entry name" value="Homeodomain-like"/>
    <property type="match status" value="1"/>
</dbReference>
<evidence type="ECO:0000256" key="1">
    <source>
        <dbReference type="ARBA" id="ARBA00022741"/>
    </source>
</evidence>
<gene>
    <name evidence="7" type="ORF">FJY75_09280</name>
</gene>
<dbReference type="FunFam" id="3.40.50.300:FF:000006">
    <property type="entry name" value="DNA-binding transcriptional regulator NtrC"/>
    <property type="match status" value="1"/>
</dbReference>
<comment type="caution">
    <text evidence="7">The sequence shown here is derived from an EMBL/GenBank/DDBJ whole genome shotgun (WGS) entry which is preliminary data.</text>
</comment>
<name>A0A938BMH6_UNCEI</name>
<sequence length="1000" mass="109169">MADVHSAADSTAAALQTLEQALTRVGASPAVSPLRVEILLRIADGLRKRGELERALRRVEEALDVLDPAEEPLLAGRALSRRGTLLNGLGRYEEALEACERACALLKPSDEHREIGMLEIARGTIHARRGEMAPSRECFENALFAFRRVEHQEGIALALNNLGLLLKNGPQWADGRDFLARALAVSEAAGHYHRVATHCVNLGILFTKLCEWETAASHLERSIAINRQTGDGYSLVKPLLAMGHLERRRGRRAEAAALYAEARSLCAANGYARELVLCFEAEGDLLADEGRWAEARERLMEGLGLAMDVAPDGDLVPEFKRRLGAVALAEGRAGEARRLAVQGYREARRLGEQAEAGAALRVLGSAMARSRSREAAAALLERSVDILARTPERYELALAQLELARFLGSAPAEGGAAEEPAARAMELAHKAWAFFSSIDLPERSAEALVELAGLRVDHGRLDEAVRDLNRAQRCVRETGRRDLRARLRELRERLDERSAAVARLASPEAEIIEEWGRLFGGGQAGEACLASMLRFVRQRLEGDGVFVASPAPQDDAGFAVEAWAHLSPERAAEILRCVAPPVLARGICLSADAAAHPALARHARGALAGVRALAALPVRLPAGEGILYLERRGPGARPFTSSELKLLGLLAGLLALGLVQVQRERGLRGEREGAPERPREDAFQAFVTAHMPLRRAFAHLARVGDSTANILIEGETGTGKGLLAQCIHRASPRRAKPFVAVNCAALPESLLESELFGHVQGSFTGALRDKRGLFEEAGGGTLFLDEISRTSLAVQAKLLHAADTKEVRPVGAAQGRRVDVRLICASHADLREAIRRGAFLEDLFYRLNDFSILLPPLRERREDIPLLVEHFFAESCRELGRRPRGLARDVMARLQAHEWRGNTRELMQVIRRLVALSEDGEWIDELLLPPDFAAGTGPESAASGAHLHDEMARLEARLIAKALSDARWNRSEAARRLRISYPNLLAKIKRYRLSPPVAGA</sequence>
<evidence type="ECO:0000313" key="7">
    <source>
        <dbReference type="EMBL" id="MBM3318029.1"/>
    </source>
</evidence>
<dbReference type="CDD" id="cd00009">
    <property type="entry name" value="AAA"/>
    <property type="match status" value="1"/>
</dbReference>
<dbReference type="Gene3D" id="1.10.8.60">
    <property type="match status" value="1"/>
</dbReference>
<dbReference type="Gene3D" id="1.25.40.10">
    <property type="entry name" value="Tetratricopeptide repeat domain"/>
    <property type="match status" value="3"/>
</dbReference>
<dbReference type="PROSITE" id="PS50045">
    <property type="entry name" value="SIGMA54_INTERACT_4"/>
    <property type="match status" value="1"/>
</dbReference>
<dbReference type="AlphaFoldDB" id="A0A938BMH6"/>
<dbReference type="Pfam" id="PF25601">
    <property type="entry name" value="AAA_lid_14"/>
    <property type="match status" value="1"/>
</dbReference>
<dbReference type="PRINTS" id="PR01590">
    <property type="entry name" value="HTHFIS"/>
</dbReference>
<dbReference type="InterPro" id="IPR002078">
    <property type="entry name" value="Sigma_54_int"/>
</dbReference>
<dbReference type="InterPro" id="IPR003018">
    <property type="entry name" value="GAF"/>
</dbReference>
<keyword evidence="5" id="KW-0804">Transcription</keyword>
<dbReference type="SMART" id="SM00028">
    <property type="entry name" value="TPR"/>
    <property type="match status" value="7"/>
</dbReference>
<protein>
    <submittedName>
        <fullName evidence="7">Sigma 54-interacting transcriptional regulator</fullName>
    </submittedName>
</protein>
<evidence type="ECO:0000256" key="3">
    <source>
        <dbReference type="ARBA" id="ARBA00023015"/>
    </source>
</evidence>
<dbReference type="SMART" id="SM00065">
    <property type="entry name" value="GAF"/>
    <property type="match status" value="1"/>
</dbReference>
<organism evidence="7 8">
    <name type="scientific">Eiseniibacteriota bacterium</name>
    <dbReference type="NCBI Taxonomy" id="2212470"/>
    <lineage>
        <taxon>Bacteria</taxon>
        <taxon>Candidatus Eiseniibacteriota</taxon>
    </lineage>
</organism>
<dbReference type="GO" id="GO:0005524">
    <property type="term" value="F:ATP binding"/>
    <property type="evidence" value="ECO:0007669"/>
    <property type="project" value="UniProtKB-KW"/>
</dbReference>
<dbReference type="InterPro" id="IPR027417">
    <property type="entry name" value="P-loop_NTPase"/>
</dbReference>
<proteinExistence type="predicted"/>
<dbReference type="InterPro" id="IPR003593">
    <property type="entry name" value="AAA+_ATPase"/>
</dbReference>
<keyword evidence="4" id="KW-0238">DNA-binding</keyword>
<evidence type="ECO:0000256" key="5">
    <source>
        <dbReference type="ARBA" id="ARBA00023163"/>
    </source>
</evidence>
<dbReference type="PROSITE" id="PS00675">
    <property type="entry name" value="SIGMA54_INTERACT_1"/>
    <property type="match status" value="1"/>
</dbReference>
<dbReference type="GO" id="GO:0043565">
    <property type="term" value="F:sequence-specific DNA binding"/>
    <property type="evidence" value="ECO:0007669"/>
    <property type="project" value="InterPro"/>
</dbReference>